<evidence type="ECO:0000313" key="2">
    <source>
        <dbReference type="Proteomes" id="UP000886998"/>
    </source>
</evidence>
<comment type="caution">
    <text evidence="1">The sequence shown here is derived from an EMBL/GenBank/DDBJ whole genome shotgun (WGS) entry which is preliminary data.</text>
</comment>
<reference evidence="1" key="1">
    <citation type="submission" date="2020-08" db="EMBL/GenBank/DDBJ databases">
        <title>Multicomponent nature underlies the extraordinary mechanical properties of spider dragline silk.</title>
        <authorList>
            <person name="Kono N."/>
            <person name="Nakamura H."/>
            <person name="Mori M."/>
            <person name="Yoshida Y."/>
            <person name="Ohtoshi R."/>
            <person name="Malay A.D."/>
            <person name="Moran D.A.P."/>
            <person name="Tomita M."/>
            <person name="Numata K."/>
            <person name="Arakawa K."/>
        </authorList>
    </citation>
    <scope>NUCLEOTIDE SEQUENCE</scope>
</reference>
<sequence length="85" mass="9184">MVLGVEGQFWEGQTSFSPRAGSPHSQATLIYATAITDALTGLRPVSRKGIERCNVPPSRPRRPQCRLAPKCELSVGKQYLTAEGG</sequence>
<protein>
    <submittedName>
        <fullName evidence="1">Uncharacterized protein</fullName>
    </submittedName>
</protein>
<dbReference type="AlphaFoldDB" id="A0A8X6Y3S6"/>
<dbReference type="Proteomes" id="UP000886998">
    <property type="component" value="Unassembled WGS sequence"/>
</dbReference>
<name>A0A8X6Y3S6_9ARAC</name>
<dbReference type="EMBL" id="BMAV01015100">
    <property type="protein sequence ID" value="GFY64141.1"/>
    <property type="molecule type" value="Genomic_DNA"/>
</dbReference>
<keyword evidence="2" id="KW-1185">Reference proteome</keyword>
<accession>A0A8X6Y3S6</accession>
<organism evidence="1 2">
    <name type="scientific">Trichonephila inaurata madagascariensis</name>
    <dbReference type="NCBI Taxonomy" id="2747483"/>
    <lineage>
        <taxon>Eukaryota</taxon>
        <taxon>Metazoa</taxon>
        <taxon>Ecdysozoa</taxon>
        <taxon>Arthropoda</taxon>
        <taxon>Chelicerata</taxon>
        <taxon>Arachnida</taxon>
        <taxon>Araneae</taxon>
        <taxon>Araneomorphae</taxon>
        <taxon>Entelegynae</taxon>
        <taxon>Araneoidea</taxon>
        <taxon>Nephilidae</taxon>
        <taxon>Trichonephila</taxon>
        <taxon>Trichonephila inaurata</taxon>
    </lineage>
</organism>
<gene>
    <name evidence="1" type="ORF">TNIN_16841</name>
</gene>
<proteinExistence type="predicted"/>
<evidence type="ECO:0000313" key="1">
    <source>
        <dbReference type="EMBL" id="GFY64141.1"/>
    </source>
</evidence>